<keyword evidence="6" id="KW-0547">Nucleotide-binding</keyword>
<name>A0A927C602_9BACL</name>
<dbReference type="SUPFAM" id="SSF47384">
    <property type="entry name" value="Homodimeric domain of signal transducing histidine kinase"/>
    <property type="match status" value="1"/>
</dbReference>
<dbReference type="PRINTS" id="PR00344">
    <property type="entry name" value="BCTRLSENSOR"/>
</dbReference>
<dbReference type="EMBL" id="JACXJA010000003">
    <property type="protein sequence ID" value="MBD2860768.1"/>
    <property type="molecule type" value="Genomic_DNA"/>
</dbReference>
<dbReference type="SMART" id="SM00387">
    <property type="entry name" value="HATPase_c"/>
    <property type="match status" value="1"/>
</dbReference>
<dbReference type="Gene3D" id="3.30.565.10">
    <property type="entry name" value="Histidine kinase-like ATPase, C-terminal domain"/>
    <property type="match status" value="1"/>
</dbReference>
<evidence type="ECO:0000313" key="13">
    <source>
        <dbReference type="Proteomes" id="UP000639396"/>
    </source>
</evidence>
<gene>
    <name evidence="12" type="ORF">IDH45_02060</name>
</gene>
<dbReference type="GO" id="GO:0004721">
    <property type="term" value="F:phosphoprotein phosphatase activity"/>
    <property type="evidence" value="ECO:0007669"/>
    <property type="project" value="TreeGrafter"/>
</dbReference>
<feature type="transmembrane region" description="Helical" evidence="10">
    <location>
        <begin position="33"/>
        <end position="53"/>
    </location>
</feature>
<dbReference type="InterPro" id="IPR005467">
    <property type="entry name" value="His_kinase_dom"/>
</dbReference>
<dbReference type="Proteomes" id="UP000639396">
    <property type="component" value="Unassembled WGS sequence"/>
</dbReference>
<dbReference type="Gene3D" id="1.10.287.130">
    <property type="match status" value="1"/>
</dbReference>
<dbReference type="InterPro" id="IPR003594">
    <property type="entry name" value="HATPase_dom"/>
</dbReference>
<dbReference type="SUPFAM" id="SSF55874">
    <property type="entry name" value="ATPase domain of HSP90 chaperone/DNA topoisomerase II/histidine kinase"/>
    <property type="match status" value="1"/>
</dbReference>
<dbReference type="Pfam" id="PF00512">
    <property type="entry name" value="HisKA"/>
    <property type="match status" value="1"/>
</dbReference>
<keyword evidence="9" id="KW-0902">Two-component regulatory system</keyword>
<keyword evidence="8" id="KW-0067">ATP-binding</keyword>
<dbReference type="PANTHER" id="PTHR45453:SF1">
    <property type="entry name" value="PHOSPHATE REGULON SENSOR PROTEIN PHOR"/>
    <property type="match status" value="1"/>
</dbReference>
<dbReference type="InterPro" id="IPR003661">
    <property type="entry name" value="HisK_dim/P_dom"/>
</dbReference>
<comment type="subcellular location">
    <subcellularLocation>
        <location evidence="2">Membrane</location>
    </subcellularLocation>
</comment>
<evidence type="ECO:0000256" key="7">
    <source>
        <dbReference type="ARBA" id="ARBA00022777"/>
    </source>
</evidence>
<dbReference type="SMART" id="SM00388">
    <property type="entry name" value="HisKA"/>
    <property type="match status" value="1"/>
</dbReference>
<evidence type="ECO:0000256" key="2">
    <source>
        <dbReference type="ARBA" id="ARBA00004370"/>
    </source>
</evidence>
<dbReference type="PANTHER" id="PTHR45453">
    <property type="entry name" value="PHOSPHATE REGULON SENSOR PROTEIN PHOR"/>
    <property type="match status" value="1"/>
</dbReference>
<sequence>MNPNRQIAVLLAQTAILAAFAAAELFGEPSGTLRLGLLALLALTTGLLISYGLRTHTMLKQLTAELRRALDGNRKTRLLAKRDRGWSEAIFTVNELLEELERVQIEAVRSQTARKRLLSGISHDIRTPLTSIIGYVDALMDGAFPSEQEKRDCLAIVSRKSNDLKALIDEIFTMAKLDADELPHKPELLDMAELARESLIAFLPELNGAGMELEIRIPDERLPVVADRLGLSRMIGNLLKNACTYGHAGKMLGIGLEQDESARTYKLLIWDRGPGIPKDELAYIFERTYRGDPSRNPGSGGSGLGLAIALALAVKNGGQLQAESDPWVKTTFSLTIPMYDVESQQKR</sequence>
<keyword evidence="7 12" id="KW-0418">Kinase</keyword>
<protein>
    <recommendedName>
        <fullName evidence="3">histidine kinase</fullName>
        <ecNumber evidence="3">2.7.13.3</ecNumber>
    </recommendedName>
</protein>
<dbReference type="GO" id="GO:0016036">
    <property type="term" value="P:cellular response to phosphate starvation"/>
    <property type="evidence" value="ECO:0007669"/>
    <property type="project" value="TreeGrafter"/>
</dbReference>
<comment type="catalytic activity">
    <reaction evidence="1">
        <text>ATP + protein L-histidine = ADP + protein N-phospho-L-histidine.</text>
        <dbReference type="EC" id="2.7.13.3"/>
    </reaction>
</comment>
<evidence type="ECO:0000256" key="9">
    <source>
        <dbReference type="ARBA" id="ARBA00023012"/>
    </source>
</evidence>
<dbReference type="RefSeq" id="WP_190924201.1">
    <property type="nucleotide sequence ID" value="NZ_JACXJA010000003.1"/>
</dbReference>
<dbReference type="GO" id="GO:0005524">
    <property type="term" value="F:ATP binding"/>
    <property type="evidence" value="ECO:0007669"/>
    <property type="project" value="UniProtKB-KW"/>
</dbReference>
<keyword evidence="4" id="KW-0597">Phosphoprotein</keyword>
<evidence type="ECO:0000256" key="6">
    <source>
        <dbReference type="ARBA" id="ARBA00022741"/>
    </source>
</evidence>
<keyword evidence="13" id="KW-1185">Reference proteome</keyword>
<keyword evidence="10" id="KW-0812">Transmembrane</keyword>
<feature type="domain" description="Histidine kinase" evidence="11">
    <location>
        <begin position="120"/>
        <end position="340"/>
    </location>
</feature>
<organism evidence="12 13">
    <name type="scientific">Paenibacillus oceani</name>
    <dbReference type="NCBI Taxonomy" id="2772510"/>
    <lineage>
        <taxon>Bacteria</taxon>
        <taxon>Bacillati</taxon>
        <taxon>Bacillota</taxon>
        <taxon>Bacilli</taxon>
        <taxon>Bacillales</taxon>
        <taxon>Paenibacillaceae</taxon>
        <taxon>Paenibacillus</taxon>
    </lineage>
</organism>
<keyword evidence="10" id="KW-0472">Membrane</keyword>
<evidence type="ECO:0000256" key="5">
    <source>
        <dbReference type="ARBA" id="ARBA00022679"/>
    </source>
</evidence>
<comment type="caution">
    <text evidence="12">The sequence shown here is derived from an EMBL/GenBank/DDBJ whole genome shotgun (WGS) entry which is preliminary data.</text>
</comment>
<dbReference type="InterPro" id="IPR036890">
    <property type="entry name" value="HATPase_C_sf"/>
</dbReference>
<dbReference type="EC" id="2.7.13.3" evidence="3"/>
<dbReference type="Pfam" id="PF02518">
    <property type="entry name" value="HATPase_c"/>
    <property type="match status" value="1"/>
</dbReference>
<dbReference type="GO" id="GO:0005886">
    <property type="term" value="C:plasma membrane"/>
    <property type="evidence" value="ECO:0007669"/>
    <property type="project" value="TreeGrafter"/>
</dbReference>
<evidence type="ECO:0000259" key="11">
    <source>
        <dbReference type="PROSITE" id="PS50109"/>
    </source>
</evidence>
<dbReference type="GO" id="GO:0000155">
    <property type="term" value="F:phosphorelay sensor kinase activity"/>
    <property type="evidence" value="ECO:0007669"/>
    <property type="project" value="InterPro"/>
</dbReference>
<dbReference type="InterPro" id="IPR004358">
    <property type="entry name" value="Sig_transdc_His_kin-like_C"/>
</dbReference>
<keyword evidence="5" id="KW-0808">Transferase</keyword>
<proteinExistence type="predicted"/>
<evidence type="ECO:0000256" key="4">
    <source>
        <dbReference type="ARBA" id="ARBA00022553"/>
    </source>
</evidence>
<dbReference type="PROSITE" id="PS50109">
    <property type="entry name" value="HIS_KIN"/>
    <property type="match status" value="1"/>
</dbReference>
<evidence type="ECO:0000256" key="8">
    <source>
        <dbReference type="ARBA" id="ARBA00022840"/>
    </source>
</evidence>
<evidence type="ECO:0000256" key="3">
    <source>
        <dbReference type="ARBA" id="ARBA00012438"/>
    </source>
</evidence>
<dbReference type="InterPro" id="IPR036097">
    <property type="entry name" value="HisK_dim/P_sf"/>
</dbReference>
<keyword evidence="10" id="KW-1133">Transmembrane helix</keyword>
<dbReference type="CDD" id="cd00082">
    <property type="entry name" value="HisKA"/>
    <property type="match status" value="1"/>
</dbReference>
<dbReference type="InterPro" id="IPR050351">
    <property type="entry name" value="BphY/WalK/GraS-like"/>
</dbReference>
<evidence type="ECO:0000256" key="10">
    <source>
        <dbReference type="SAM" id="Phobius"/>
    </source>
</evidence>
<accession>A0A927C602</accession>
<reference evidence="12" key="1">
    <citation type="submission" date="2020-09" db="EMBL/GenBank/DDBJ databases">
        <title>A novel bacterium of genus Paenibacillus, isolated from South China Sea.</title>
        <authorList>
            <person name="Huang H."/>
            <person name="Mo K."/>
            <person name="Hu Y."/>
        </authorList>
    </citation>
    <scope>NUCLEOTIDE SEQUENCE</scope>
    <source>
        <strain evidence="12">IB182363</strain>
    </source>
</reference>
<evidence type="ECO:0000313" key="12">
    <source>
        <dbReference type="EMBL" id="MBD2860768.1"/>
    </source>
</evidence>
<evidence type="ECO:0000256" key="1">
    <source>
        <dbReference type="ARBA" id="ARBA00000085"/>
    </source>
</evidence>
<dbReference type="AlphaFoldDB" id="A0A927C602"/>